<name>A0A383A080_9ZZZZ</name>
<evidence type="ECO:0000313" key="1">
    <source>
        <dbReference type="EMBL" id="SVE00989.1"/>
    </source>
</evidence>
<dbReference type="EMBL" id="UINC01187986">
    <property type="protein sequence ID" value="SVE00989.1"/>
    <property type="molecule type" value="Genomic_DNA"/>
</dbReference>
<gene>
    <name evidence="1" type="ORF">METZ01_LOCUS453843</name>
</gene>
<protein>
    <submittedName>
        <fullName evidence="1">Uncharacterized protein</fullName>
    </submittedName>
</protein>
<organism evidence="1">
    <name type="scientific">marine metagenome</name>
    <dbReference type="NCBI Taxonomy" id="408172"/>
    <lineage>
        <taxon>unclassified sequences</taxon>
        <taxon>metagenomes</taxon>
        <taxon>ecological metagenomes</taxon>
    </lineage>
</organism>
<dbReference type="AlphaFoldDB" id="A0A383A080"/>
<reference evidence="1" key="1">
    <citation type="submission" date="2018-05" db="EMBL/GenBank/DDBJ databases">
        <authorList>
            <person name="Lanie J.A."/>
            <person name="Ng W.-L."/>
            <person name="Kazmierczak K.M."/>
            <person name="Andrzejewski T.M."/>
            <person name="Davidsen T.M."/>
            <person name="Wayne K.J."/>
            <person name="Tettelin H."/>
            <person name="Glass J.I."/>
            <person name="Rusch D."/>
            <person name="Podicherti R."/>
            <person name="Tsui H.-C.T."/>
            <person name="Winkler M.E."/>
        </authorList>
    </citation>
    <scope>NUCLEOTIDE SEQUENCE</scope>
</reference>
<accession>A0A383A080</accession>
<sequence length="148" mass="16556">MPLGPLILAFAYRAKFGVLPYVGEEGKSMMMQPKRKLQCETVRWKSRTAQDAAEILGLESCREIPTSAHVVLAAQLKLPQLRRELSARLSNPLQLGQVKTGLGAKADLPVEHVWMRIRRVQAARDKLLLLRRGVAADGIFHKPINSHE</sequence>
<proteinExistence type="predicted"/>